<dbReference type="InterPro" id="IPR016156">
    <property type="entry name" value="FAD/NAD-linked_Rdtase_dimer_sf"/>
</dbReference>
<dbReference type="RefSeq" id="WP_170182279.1">
    <property type="nucleotide sequence ID" value="NZ_VFQE01000001.1"/>
</dbReference>
<comment type="caution">
    <text evidence="7">The sequence shown here is derived from an EMBL/GenBank/DDBJ whole genome shotgun (WGS) entry which is preliminary data.</text>
</comment>
<dbReference type="Pfam" id="PF07992">
    <property type="entry name" value="Pyr_redox_2"/>
    <property type="match status" value="1"/>
</dbReference>
<feature type="domain" description="Reductase C-terminal" evidence="6">
    <location>
        <begin position="327"/>
        <end position="398"/>
    </location>
</feature>
<evidence type="ECO:0000313" key="8">
    <source>
        <dbReference type="Proteomes" id="UP000319865"/>
    </source>
</evidence>
<organism evidence="7 8">
    <name type="scientific">Blastococcus colisei</name>
    <dbReference type="NCBI Taxonomy" id="1564162"/>
    <lineage>
        <taxon>Bacteria</taxon>
        <taxon>Bacillati</taxon>
        <taxon>Actinomycetota</taxon>
        <taxon>Actinomycetes</taxon>
        <taxon>Geodermatophilales</taxon>
        <taxon>Geodermatophilaceae</taxon>
        <taxon>Blastococcus</taxon>
    </lineage>
</organism>
<dbReference type="PANTHER" id="PTHR43557">
    <property type="entry name" value="APOPTOSIS-INDUCING FACTOR 1"/>
    <property type="match status" value="1"/>
</dbReference>
<evidence type="ECO:0000256" key="3">
    <source>
        <dbReference type="ARBA" id="ARBA00022827"/>
    </source>
</evidence>
<dbReference type="PRINTS" id="PR00368">
    <property type="entry name" value="FADPNR"/>
</dbReference>
<dbReference type="GO" id="GO:0005737">
    <property type="term" value="C:cytoplasm"/>
    <property type="evidence" value="ECO:0007669"/>
    <property type="project" value="TreeGrafter"/>
</dbReference>
<dbReference type="SUPFAM" id="SSF51905">
    <property type="entry name" value="FAD/NAD(P)-binding domain"/>
    <property type="match status" value="2"/>
</dbReference>
<reference evidence="7 8" key="1">
    <citation type="submission" date="2019-06" db="EMBL/GenBank/DDBJ databases">
        <title>Sequencing the genomes of 1000 actinobacteria strains.</title>
        <authorList>
            <person name="Klenk H.-P."/>
        </authorList>
    </citation>
    <scope>NUCLEOTIDE SEQUENCE [LARGE SCALE GENOMIC DNA]</scope>
    <source>
        <strain evidence="7 8">DSM 46837</strain>
    </source>
</reference>
<sequence>MTRDRTPERVVVVGASVGGIRTGQALRAAGHTGEVVLVGAEDVAPYDKPPLSKQVLVGSQTAADISLLGPDGWAGDGLTPMTGRAAVRLDPVGKQVILSDGEPVAYDAVVLATGAFPRSIAAPEGDLVCTVRELRDAAAIRERFSRGGPVVVVGSGFIGAEVASSARQLGLEATIVEALPEPFARVLGPEVGARISRLHADAGVPVMGSAAVARVESLADGTGVVHLADGRRLPAATVVVGIGVVPSTGWLEGSGLDLGFGVLTDEFCRASGAPDVYAVGDVARWLDVRSGEHRLVEHWTNAVEQANLVAHNMLNPGDLRPHVKAPYFWSDQHGLKIQMVGRIHPDDRVSFLRCTTAAGDKDVALYSRGGGFSAAVVLGWPRAVVACRQAWERGEDLAQVTARLSGLATSILSVPAA</sequence>
<proteinExistence type="predicted"/>
<dbReference type="PANTHER" id="PTHR43557:SF2">
    <property type="entry name" value="RIESKE DOMAIN-CONTAINING PROTEIN-RELATED"/>
    <property type="match status" value="1"/>
</dbReference>
<dbReference type="Pfam" id="PF14759">
    <property type="entry name" value="Reductase_C"/>
    <property type="match status" value="1"/>
</dbReference>
<dbReference type="GO" id="GO:0051213">
    <property type="term" value="F:dioxygenase activity"/>
    <property type="evidence" value="ECO:0007669"/>
    <property type="project" value="UniProtKB-KW"/>
</dbReference>
<dbReference type="EMBL" id="VFQE01000001">
    <property type="protein sequence ID" value="TQN40886.1"/>
    <property type="molecule type" value="Genomic_DNA"/>
</dbReference>
<keyword evidence="4" id="KW-0560">Oxidoreductase</keyword>
<accession>A0A543P9Y0</accession>
<evidence type="ECO:0000313" key="7">
    <source>
        <dbReference type="EMBL" id="TQN40886.1"/>
    </source>
</evidence>
<keyword evidence="8" id="KW-1185">Reference proteome</keyword>
<dbReference type="GO" id="GO:0016651">
    <property type="term" value="F:oxidoreductase activity, acting on NAD(P)H"/>
    <property type="evidence" value="ECO:0007669"/>
    <property type="project" value="TreeGrafter"/>
</dbReference>
<evidence type="ECO:0000256" key="1">
    <source>
        <dbReference type="ARBA" id="ARBA00001974"/>
    </source>
</evidence>
<dbReference type="InterPro" id="IPR028202">
    <property type="entry name" value="Reductase_C"/>
</dbReference>
<dbReference type="InterPro" id="IPR036188">
    <property type="entry name" value="FAD/NAD-bd_sf"/>
</dbReference>
<comment type="cofactor">
    <cofactor evidence="1">
        <name>FAD</name>
        <dbReference type="ChEBI" id="CHEBI:57692"/>
    </cofactor>
</comment>
<dbReference type="InterPro" id="IPR023753">
    <property type="entry name" value="FAD/NAD-binding_dom"/>
</dbReference>
<dbReference type="Proteomes" id="UP000319865">
    <property type="component" value="Unassembled WGS sequence"/>
</dbReference>
<dbReference type="InterPro" id="IPR050446">
    <property type="entry name" value="FAD-oxidoreductase/Apoptosis"/>
</dbReference>
<evidence type="ECO:0000259" key="6">
    <source>
        <dbReference type="Pfam" id="PF14759"/>
    </source>
</evidence>
<gene>
    <name evidence="7" type="ORF">FHU33_0237</name>
</gene>
<evidence type="ECO:0000256" key="4">
    <source>
        <dbReference type="ARBA" id="ARBA00023002"/>
    </source>
</evidence>
<dbReference type="SUPFAM" id="SSF55424">
    <property type="entry name" value="FAD/NAD-linked reductases, dimerisation (C-terminal) domain"/>
    <property type="match status" value="1"/>
</dbReference>
<evidence type="ECO:0000259" key="5">
    <source>
        <dbReference type="Pfam" id="PF07992"/>
    </source>
</evidence>
<dbReference type="Gene3D" id="3.30.390.30">
    <property type="match status" value="1"/>
</dbReference>
<keyword evidence="3" id="KW-0274">FAD</keyword>
<name>A0A543P9Y0_9ACTN</name>
<evidence type="ECO:0000256" key="2">
    <source>
        <dbReference type="ARBA" id="ARBA00022630"/>
    </source>
</evidence>
<keyword evidence="7" id="KW-0223">Dioxygenase</keyword>
<dbReference type="Gene3D" id="3.50.50.60">
    <property type="entry name" value="FAD/NAD(P)-binding domain"/>
    <property type="match status" value="2"/>
</dbReference>
<dbReference type="AlphaFoldDB" id="A0A543P9Y0"/>
<feature type="domain" description="FAD/NAD(P)-binding" evidence="5">
    <location>
        <begin position="9"/>
        <end position="306"/>
    </location>
</feature>
<protein>
    <submittedName>
        <fullName evidence="7">Phthalate 3,4-dioxygenase ferredoxin reductase subunit</fullName>
    </submittedName>
</protein>
<keyword evidence="2" id="KW-0285">Flavoprotein</keyword>
<dbReference type="PRINTS" id="PR00411">
    <property type="entry name" value="PNDRDTASEI"/>
</dbReference>